<comment type="caution">
    <text evidence="1">The sequence shown here is derived from an EMBL/GenBank/DDBJ whole genome shotgun (WGS) entry which is preliminary data.</text>
</comment>
<organism evidence="1 2">
    <name type="scientific">Trametes sanguinea</name>
    <dbReference type="NCBI Taxonomy" id="158606"/>
    <lineage>
        <taxon>Eukaryota</taxon>
        <taxon>Fungi</taxon>
        <taxon>Dikarya</taxon>
        <taxon>Basidiomycota</taxon>
        <taxon>Agaricomycotina</taxon>
        <taxon>Agaricomycetes</taxon>
        <taxon>Polyporales</taxon>
        <taxon>Polyporaceae</taxon>
        <taxon>Trametes</taxon>
    </lineage>
</organism>
<evidence type="ECO:0000313" key="1">
    <source>
        <dbReference type="EMBL" id="KAJ3015248.1"/>
    </source>
</evidence>
<gene>
    <name evidence="1" type="ORF">NUW54_g1098</name>
</gene>
<proteinExistence type="predicted"/>
<dbReference type="EMBL" id="JANSHE010000169">
    <property type="protein sequence ID" value="KAJ3015248.1"/>
    <property type="molecule type" value="Genomic_DNA"/>
</dbReference>
<protein>
    <submittedName>
        <fullName evidence="1">Uncharacterized protein</fullName>
    </submittedName>
</protein>
<dbReference type="Proteomes" id="UP001144978">
    <property type="component" value="Unassembled WGS sequence"/>
</dbReference>
<keyword evidence="2" id="KW-1185">Reference proteome</keyword>
<name>A0ACC1QAH0_9APHY</name>
<accession>A0ACC1QAH0</accession>
<reference evidence="1" key="1">
    <citation type="submission" date="2022-08" db="EMBL/GenBank/DDBJ databases">
        <title>Genome Sequence of Pycnoporus sanguineus.</title>
        <authorList>
            <person name="Buettner E."/>
        </authorList>
    </citation>
    <scope>NUCLEOTIDE SEQUENCE</scope>
    <source>
        <strain evidence="1">CG-C14</strain>
    </source>
</reference>
<sequence length="235" mass="27014">MAISRHGSSERQGDEADKPQGVLTTNGRAVFFYLYGTNEPEAPGAIEEDEREELKEEIRQNGGVVCDKEHDADTILVGEIGLEPLKEKYEYSRDKYVEPPEFVQTCIAQGAYRHQQIPKRPIGGRHPGRSRTEFTPEDDMHLCYWIATAFPEIEAGGRLGIKPYLRLVEKAQHGDLDFQWAARHPADSWRERYKKNQERLNPIIERLVEENPPPEDGKGVWPYDRRMAGRGRICR</sequence>
<evidence type="ECO:0000313" key="2">
    <source>
        <dbReference type="Proteomes" id="UP001144978"/>
    </source>
</evidence>